<evidence type="ECO:0000313" key="1">
    <source>
        <dbReference type="EMBL" id="MPC30597.1"/>
    </source>
</evidence>
<accession>A0A5B7EB51</accession>
<dbReference type="EMBL" id="VSRR010002283">
    <property type="protein sequence ID" value="MPC30597.1"/>
    <property type="molecule type" value="Genomic_DNA"/>
</dbReference>
<reference evidence="1 2" key="1">
    <citation type="submission" date="2019-05" db="EMBL/GenBank/DDBJ databases">
        <title>Another draft genome of Portunus trituberculatus and its Hox gene families provides insights of decapod evolution.</title>
        <authorList>
            <person name="Jeong J.-H."/>
            <person name="Song I."/>
            <person name="Kim S."/>
            <person name="Choi T."/>
            <person name="Kim D."/>
            <person name="Ryu S."/>
            <person name="Kim W."/>
        </authorList>
    </citation>
    <scope>NUCLEOTIDE SEQUENCE [LARGE SCALE GENOMIC DNA]</scope>
    <source>
        <tissue evidence="1">Muscle</tissue>
    </source>
</reference>
<dbReference type="AlphaFoldDB" id="A0A5B7EB51"/>
<name>A0A5B7EB51_PORTR</name>
<keyword evidence="2" id="KW-1185">Reference proteome</keyword>
<gene>
    <name evidence="1" type="ORF">E2C01_023863</name>
</gene>
<evidence type="ECO:0000313" key="2">
    <source>
        <dbReference type="Proteomes" id="UP000324222"/>
    </source>
</evidence>
<dbReference type="Proteomes" id="UP000324222">
    <property type="component" value="Unassembled WGS sequence"/>
</dbReference>
<organism evidence="1 2">
    <name type="scientific">Portunus trituberculatus</name>
    <name type="common">Swimming crab</name>
    <name type="synonym">Neptunus trituberculatus</name>
    <dbReference type="NCBI Taxonomy" id="210409"/>
    <lineage>
        <taxon>Eukaryota</taxon>
        <taxon>Metazoa</taxon>
        <taxon>Ecdysozoa</taxon>
        <taxon>Arthropoda</taxon>
        <taxon>Crustacea</taxon>
        <taxon>Multicrustacea</taxon>
        <taxon>Malacostraca</taxon>
        <taxon>Eumalacostraca</taxon>
        <taxon>Eucarida</taxon>
        <taxon>Decapoda</taxon>
        <taxon>Pleocyemata</taxon>
        <taxon>Brachyura</taxon>
        <taxon>Eubrachyura</taxon>
        <taxon>Portunoidea</taxon>
        <taxon>Portunidae</taxon>
        <taxon>Portuninae</taxon>
        <taxon>Portunus</taxon>
    </lineage>
</organism>
<protein>
    <submittedName>
        <fullName evidence="1">Uncharacterized protein</fullName>
    </submittedName>
</protein>
<proteinExistence type="predicted"/>
<sequence length="109" mass="11782">MRRRAPARPSVSVVAAHQRCCEFVAYAPTSGRAPPRRHAGLPGLEKTLSQLPDAAAHTSTVIPVLVCASPGCRFKGTFPGAMVVVLWRWREEGGRKAAPVRLKSRNIIA</sequence>
<comment type="caution">
    <text evidence="1">The sequence shown here is derived from an EMBL/GenBank/DDBJ whole genome shotgun (WGS) entry which is preliminary data.</text>
</comment>